<feature type="domain" description="GATA-type" evidence="10">
    <location>
        <begin position="60"/>
        <end position="87"/>
    </location>
</feature>
<evidence type="ECO:0000256" key="9">
    <source>
        <dbReference type="SAM" id="MobiDB-lite"/>
    </source>
</evidence>
<dbReference type="GO" id="GO:0008270">
    <property type="term" value="F:zinc ion binding"/>
    <property type="evidence" value="ECO:0007669"/>
    <property type="project" value="UniProtKB-KW"/>
</dbReference>
<feature type="region of interest" description="Disordered" evidence="9">
    <location>
        <begin position="411"/>
        <end position="466"/>
    </location>
</feature>
<dbReference type="OrthoDB" id="2162994at2759"/>
<comment type="similarity">
    <text evidence="6">Belongs to the type IV zinc-finger family. Class B subfamily.</text>
</comment>
<dbReference type="Pfam" id="PF00320">
    <property type="entry name" value="GATA"/>
    <property type="match status" value="1"/>
</dbReference>
<proteinExistence type="inferred from homology"/>
<feature type="region of interest" description="Disordered" evidence="9">
    <location>
        <begin position="96"/>
        <end position="160"/>
    </location>
</feature>
<dbReference type="PROSITE" id="PS50114">
    <property type="entry name" value="GATA_ZN_FINGER_2"/>
    <property type="match status" value="1"/>
</dbReference>
<dbReference type="PANTHER" id="PTHR47172">
    <property type="entry name" value="OS01G0976800 PROTEIN"/>
    <property type="match status" value="1"/>
</dbReference>
<keyword evidence="1" id="KW-0479">Metal-binding</keyword>
<protein>
    <submittedName>
        <fullName evidence="11">GATA transcription factor 16</fullName>
    </submittedName>
</protein>
<sequence>MAETVAACPPADAAAASAAAHFAAAAAAAALAQQPAQPPVILDGEQYVCPSGSINGIKCCTKCGATKTPQWREGPCGPKTLCNACGVKRTRKLRAEAEGAKRRKLSASPAPPPHKGYGKYARQHYGADAMDSYGSLEPDNEAWGPPSAPGRRPQRRAAEEAAFRTARYARTGEWAEGDAADAALRAATPSSSSGYSLPSSSCPEEVSWPPLADAQLGSGSSDCYAAVNLMTMSAKQRSGSGGVPAPAGGLFSAAPAPAPFVGAGPGSSVGGTSAVASPALSGGTLGCATAVAASRPHSSLDVEQFNHDSMAALAAKYDGTAARHHKVVPVDVADLSACLPPAKVLELVRLNQELEMAVHEAHAANAAVAAVAQVLASKQAAALRSRETASAATKRLRRFMAELDTQFGIQSKLASGKRPPLSPTKPAGLASPSVMPSAAPLYSTPTLPALATQPTAAGPIGPHRTP</sequence>
<evidence type="ECO:0000256" key="5">
    <source>
        <dbReference type="ARBA" id="ARBA00023163"/>
    </source>
</evidence>
<dbReference type="STRING" id="3076.A0A2P6TY37"/>
<comment type="function">
    <text evidence="7">Transcriptional regulator that specifically binds 5'-GATA-3' or 5'-GAT-3' motifs within gene promoters.</text>
</comment>
<keyword evidence="2 8" id="KW-0863">Zinc-finger</keyword>
<keyword evidence="3" id="KW-0862">Zinc</keyword>
<dbReference type="Gene3D" id="3.30.50.10">
    <property type="entry name" value="Erythroid Transcription Factor GATA-1, subunit A"/>
    <property type="match status" value="1"/>
</dbReference>
<evidence type="ECO:0000256" key="2">
    <source>
        <dbReference type="ARBA" id="ARBA00022771"/>
    </source>
</evidence>
<dbReference type="PANTHER" id="PTHR47172:SF24">
    <property type="entry name" value="GATA ZINC FINGER DOMAIN-CONTAINING PROTEIN 14-RELATED"/>
    <property type="match status" value="1"/>
</dbReference>
<gene>
    <name evidence="11" type="ORF">C2E21_2364</name>
</gene>
<dbReference type="EMBL" id="LHPG02000004">
    <property type="protein sequence ID" value="PRW58971.1"/>
    <property type="molecule type" value="Genomic_DNA"/>
</dbReference>
<name>A0A2P6TY37_CHLSO</name>
<accession>A0A2P6TY37</accession>
<evidence type="ECO:0000313" key="11">
    <source>
        <dbReference type="EMBL" id="PRW58971.1"/>
    </source>
</evidence>
<dbReference type="Proteomes" id="UP000239899">
    <property type="component" value="Unassembled WGS sequence"/>
</dbReference>
<evidence type="ECO:0000256" key="4">
    <source>
        <dbReference type="ARBA" id="ARBA00023015"/>
    </source>
</evidence>
<evidence type="ECO:0000256" key="1">
    <source>
        <dbReference type="ARBA" id="ARBA00022723"/>
    </source>
</evidence>
<dbReference type="InterPro" id="IPR000679">
    <property type="entry name" value="Znf_GATA"/>
</dbReference>
<dbReference type="SUPFAM" id="SSF57716">
    <property type="entry name" value="Glucocorticoid receptor-like (DNA-binding domain)"/>
    <property type="match status" value="1"/>
</dbReference>
<dbReference type="AlphaFoldDB" id="A0A2P6TY37"/>
<feature type="compositionally biased region" description="Low complexity" evidence="9">
    <location>
        <begin position="444"/>
        <end position="459"/>
    </location>
</feature>
<evidence type="ECO:0000259" key="10">
    <source>
        <dbReference type="PROSITE" id="PS50114"/>
    </source>
</evidence>
<reference evidence="11 12" key="1">
    <citation type="journal article" date="2018" name="Plant J.">
        <title>Genome sequences of Chlorella sorokiniana UTEX 1602 and Micractinium conductrix SAG 241.80: implications to maltose excretion by a green alga.</title>
        <authorList>
            <person name="Arriola M.B."/>
            <person name="Velmurugan N."/>
            <person name="Zhang Y."/>
            <person name="Plunkett M.H."/>
            <person name="Hondzo H."/>
            <person name="Barney B.M."/>
        </authorList>
    </citation>
    <scope>NUCLEOTIDE SEQUENCE [LARGE SCALE GENOMIC DNA]</scope>
    <source>
        <strain evidence="12">UTEX 1602</strain>
    </source>
</reference>
<keyword evidence="5" id="KW-0804">Transcription</keyword>
<dbReference type="InterPro" id="IPR013088">
    <property type="entry name" value="Znf_NHR/GATA"/>
</dbReference>
<dbReference type="SMART" id="SM00401">
    <property type="entry name" value="ZnF_GATA"/>
    <property type="match status" value="1"/>
</dbReference>
<evidence type="ECO:0000256" key="8">
    <source>
        <dbReference type="PROSITE-ProRule" id="PRU00094"/>
    </source>
</evidence>
<evidence type="ECO:0000256" key="6">
    <source>
        <dbReference type="ARBA" id="ARBA00024019"/>
    </source>
</evidence>
<evidence type="ECO:0000256" key="3">
    <source>
        <dbReference type="ARBA" id="ARBA00022833"/>
    </source>
</evidence>
<dbReference type="GO" id="GO:0043565">
    <property type="term" value="F:sequence-specific DNA binding"/>
    <property type="evidence" value="ECO:0007669"/>
    <property type="project" value="InterPro"/>
</dbReference>
<evidence type="ECO:0000256" key="7">
    <source>
        <dbReference type="ARBA" id="ARBA00037539"/>
    </source>
</evidence>
<comment type="caution">
    <text evidence="11">The sequence shown here is derived from an EMBL/GenBank/DDBJ whole genome shotgun (WGS) entry which is preliminary data.</text>
</comment>
<dbReference type="GO" id="GO:0006355">
    <property type="term" value="P:regulation of DNA-templated transcription"/>
    <property type="evidence" value="ECO:0007669"/>
    <property type="project" value="InterPro"/>
</dbReference>
<organism evidence="11 12">
    <name type="scientific">Chlorella sorokiniana</name>
    <name type="common">Freshwater green alga</name>
    <dbReference type="NCBI Taxonomy" id="3076"/>
    <lineage>
        <taxon>Eukaryota</taxon>
        <taxon>Viridiplantae</taxon>
        <taxon>Chlorophyta</taxon>
        <taxon>core chlorophytes</taxon>
        <taxon>Trebouxiophyceae</taxon>
        <taxon>Chlorellales</taxon>
        <taxon>Chlorellaceae</taxon>
        <taxon>Chlorella clade</taxon>
        <taxon>Chlorella</taxon>
    </lineage>
</organism>
<keyword evidence="12" id="KW-1185">Reference proteome</keyword>
<dbReference type="CDD" id="cd00202">
    <property type="entry name" value="ZnF_GATA"/>
    <property type="match status" value="1"/>
</dbReference>
<evidence type="ECO:0000313" key="12">
    <source>
        <dbReference type="Proteomes" id="UP000239899"/>
    </source>
</evidence>
<keyword evidence="4" id="KW-0805">Transcription regulation</keyword>